<keyword evidence="6 16" id="KW-0274">FAD</keyword>
<evidence type="ECO:0000256" key="16">
    <source>
        <dbReference type="RuleBase" id="RU362125"/>
    </source>
</evidence>
<dbReference type="InterPro" id="IPR006089">
    <property type="entry name" value="Acyl-CoA_DH_CS"/>
</dbReference>
<evidence type="ECO:0000256" key="4">
    <source>
        <dbReference type="ARBA" id="ARBA00022456"/>
    </source>
</evidence>
<evidence type="ECO:0000256" key="13">
    <source>
        <dbReference type="ARBA" id="ARBA00055070"/>
    </source>
</evidence>
<dbReference type="EMBL" id="FN653015">
    <property type="protein sequence ID" value="CBY20920.1"/>
    <property type="molecule type" value="Genomic_DNA"/>
</dbReference>
<proteinExistence type="inferred from homology"/>
<evidence type="ECO:0000256" key="17">
    <source>
        <dbReference type="SAM" id="MobiDB-lite"/>
    </source>
</evidence>
<dbReference type="InterPro" id="IPR006091">
    <property type="entry name" value="Acyl-CoA_Oxase/DH_mid-dom"/>
</dbReference>
<feature type="domain" description="Acyl-CoA dehydrogenase/oxidase C-terminal" evidence="18">
    <location>
        <begin position="419"/>
        <end position="569"/>
    </location>
</feature>
<feature type="domain" description="Acyl-CoA oxidase/dehydrogenase middle" evidence="19">
    <location>
        <begin position="312"/>
        <end position="407"/>
    </location>
</feature>
<evidence type="ECO:0000256" key="10">
    <source>
        <dbReference type="ARBA" id="ARBA00049552"/>
    </source>
</evidence>
<comment type="catalytic activity">
    <reaction evidence="10">
        <text>(2S)-2-methylbutanoyl-CoA + oxidized [electron-transfer flavoprotein] + H(+) = (2E)-2-methylbut-2-enoyl-CoA + reduced [electron-transfer flavoprotein]</text>
        <dbReference type="Rhea" id="RHEA:48256"/>
        <dbReference type="Rhea" id="RHEA-COMP:10685"/>
        <dbReference type="Rhea" id="RHEA-COMP:10686"/>
        <dbReference type="ChEBI" id="CHEBI:15378"/>
        <dbReference type="ChEBI" id="CHEBI:57337"/>
        <dbReference type="ChEBI" id="CHEBI:57692"/>
        <dbReference type="ChEBI" id="CHEBI:58307"/>
        <dbReference type="ChEBI" id="CHEBI:88166"/>
    </reaction>
    <physiologicalReaction direction="left-to-right" evidence="10">
        <dbReference type="Rhea" id="RHEA:48257"/>
    </physiologicalReaction>
</comment>
<feature type="compositionally biased region" description="Basic and acidic residues" evidence="17">
    <location>
        <begin position="111"/>
        <end position="132"/>
    </location>
</feature>
<comment type="similarity">
    <text evidence="3 16">Belongs to the acyl-CoA dehydrogenase family.</text>
</comment>
<dbReference type="GO" id="GO:0009083">
    <property type="term" value="P:branched-chain amino acid catabolic process"/>
    <property type="evidence" value="ECO:0007669"/>
    <property type="project" value="UniProtKB-KW"/>
</dbReference>
<comment type="catalytic activity">
    <reaction evidence="12">
        <text>2-methylpropanoyl-CoA + oxidized [electron-transfer flavoprotein] + H(+) = 2-methylpropenoyl-CoA + reduced [electron-transfer flavoprotein]</text>
        <dbReference type="Rhea" id="RHEA:44180"/>
        <dbReference type="Rhea" id="RHEA-COMP:10685"/>
        <dbReference type="Rhea" id="RHEA-COMP:10686"/>
        <dbReference type="ChEBI" id="CHEBI:15378"/>
        <dbReference type="ChEBI" id="CHEBI:57338"/>
        <dbReference type="ChEBI" id="CHEBI:57692"/>
        <dbReference type="ChEBI" id="CHEBI:58307"/>
        <dbReference type="ChEBI" id="CHEBI:62500"/>
        <dbReference type="EC" id="1.3.8.5"/>
    </reaction>
    <physiologicalReaction direction="left-to-right" evidence="12">
        <dbReference type="Rhea" id="RHEA:44181"/>
    </physiologicalReaction>
</comment>
<evidence type="ECO:0000256" key="8">
    <source>
        <dbReference type="ARBA" id="ARBA00023002"/>
    </source>
</evidence>
<evidence type="ECO:0000313" key="22">
    <source>
        <dbReference type="Proteomes" id="UP000001307"/>
    </source>
</evidence>
<dbReference type="FunFam" id="2.40.110.10:FF:000001">
    <property type="entry name" value="Acyl-CoA dehydrogenase, mitochondrial"/>
    <property type="match status" value="1"/>
</dbReference>
<dbReference type="InterPro" id="IPR046373">
    <property type="entry name" value="Acyl-CoA_Oxase/DH_mid-dom_sf"/>
</dbReference>
<dbReference type="Pfam" id="PF02771">
    <property type="entry name" value="Acyl-CoA_dh_N"/>
    <property type="match status" value="1"/>
</dbReference>
<evidence type="ECO:0000259" key="20">
    <source>
        <dbReference type="Pfam" id="PF02771"/>
    </source>
</evidence>
<dbReference type="InterPro" id="IPR052547">
    <property type="entry name" value="Mito_Isobutyryl-CoADH"/>
</dbReference>
<dbReference type="AlphaFoldDB" id="E4WQM9"/>
<evidence type="ECO:0000256" key="2">
    <source>
        <dbReference type="ARBA" id="ARBA00005109"/>
    </source>
</evidence>
<evidence type="ECO:0000256" key="14">
    <source>
        <dbReference type="ARBA" id="ARBA00071686"/>
    </source>
</evidence>
<gene>
    <name evidence="21" type="ORF">GSOID_T00000929001</name>
</gene>
<comment type="pathway">
    <text evidence="2">Amino-acid degradation; L-valine degradation.</text>
</comment>
<evidence type="ECO:0000256" key="6">
    <source>
        <dbReference type="ARBA" id="ARBA00022827"/>
    </source>
</evidence>
<evidence type="ECO:0000259" key="18">
    <source>
        <dbReference type="Pfam" id="PF00441"/>
    </source>
</evidence>
<dbReference type="SUPFAM" id="SSF56645">
    <property type="entry name" value="Acyl-CoA dehydrogenase NM domain-like"/>
    <property type="match status" value="1"/>
</dbReference>
<dbReference type="InterPro" id="IPR037069">
    <property type="entry name" value="AcylCoA_DH/ox_N_sf"/>
</dbReference>
<dbReference type="PANTHER" id="PTHR43831">
    <property type="entry name" value="ISOBUTYRYL-COA DEHYDROGENASE"/>
    <property type="match status" value="1"/>
</dbReference>
<name>E4WQM9_OIKDI</name>
<feature type="compositionally biased region" description="Basic residues" evidence="17">
    <location>
        <begin position="133"/>
        <end position="144"/>
    </location>
</feature>
<evidence type="ECO:0000256" key="1">
    <source>
        <dbReference type="ARBA" id="ARBA00001974"/>
    </source>
</evidence>
<organism evidence="21">
    <name type="scientific">Oikopleura dioica</name>
    <name type="common">Tunicate</name>
    <dbReference type="NCBI Taxonomy" id="34765"/>
    <lineage>
        <taxon>Eukaryota</taxon>
        <taxon>Metazoa</taxon>
        <taxon>Chordata</taxon>
        <taxon>Tunicata</taxon>
        <taxon>Appendicularia</taxon>
        <taxon>Copelata</taxon>
        <taxon>Oikopleuridae</taxon>
        <taxon>Oikopleura</taxon>
    </lineage>
</organism>
<evidence type="ECO:0000256" key="3">
    <source>
        <dbReference type="ARBA" id="ARBA00009347"/>
    </source>
</evidence>
<comment type="cofactor">
    <cofactor evidence="1 16">
        <name>FAD</name>
        <dbReference type="ChEBI" id="CHEBI:57692"/>
    </cofactor>
</comment>
<dbReference type="Gene3D" id="1.10.540.10">
    <property type="entry name" value="Acyl-CoA dehydrogenase/oxidase, N-terminal domain"/>
    <property type="match status" value="1"/>
</dbReference>
<dbReference type="PANTHER" id="PTHR43831:SF1">
    <property type="entry name" value="ISOBUTYRYL-COA DEHYDROGENASE, MITOCHONDRIAL"/>
    <property type="match status" value="1"/>
</dbReference>
<protein>
    <recommendedName>
        <fullName evidence="14">Isobutyryl-CoA dehydrogenase, mitochondrial</fullName>
        <ecNumber evidence="9">1.3.8.5</ecNumber>
    </recommendedName>
    <alternativeName>
        <fullName evidence="15">Acyl-CoA dehydrogenase family member 8</fullName>
    </alternativeName>
</protein>
<dbReference type="Gene3D" id="1.20.140.10">
    <property type="entry name" value="Butyryl-CoA Dehydrogenase, subunit A, domain 3"/>
    <property type="match status" value="1"/>
</dbReference>
<dbReference type="InterPro" id="IPR036250">
    <property type="entry name" value="AcylCo_DH-like_C"/>
</dbReference>
<feature type="compositionally biased region" description="Basic and acidic residues" evidence="17">
    <location>
        <begin position="47"/>
        <end position="65"/>
    </location>
</feature>
<comment type="catalytic activity">
    <reaction evidence="11">
        <text>propanoyl-CoA + oxidized [electron-transfer flavoprotein] + H(+) = acryloyl-CoA + reduced [electron-transfer flavoprotein]</text>
        <dbReference type="Rhea" id="RHEA:31287"/>
        <dbReference type="Rhea" id="RHEA-COMP:10685"/>
        <dbReference type="Rhea" id="RHEA-COMP:10686"/>
        <dbReference type="ChEBI" id="CHEBI:15378"/>
        <dbReference type="ChEBI" id="CHEBI:57367"/>
        <dbReference type="ChEBI" id="CHEBI:57392"/>
        <dbReference type="ChEBI" id="CHEBI:57692"/>
        <dbReference type="ChEBI" id="CHEBI:58307"/>
    </reaction>
    <physiologicalReaction direction="left-to-right" evidence="11">
        <dbReference type="Rhea" id="RHEA:31288"/>
    </physiologicalReaction>
</comment>
<dbReference type="Gene3D" id="2.40.110.10">
    <property type="entry name" value="Butyryl-CoA Dehydrogenase, subunit A, domain 2"/>
    <property type="match status" value="1"/>
</dbReference>
<comment type="function">
    <text evidence="13">Isobutyryl-CoA dehydrogenase which catalyzes the conversion of 2-methylpropanoyl-CoA to (2E)-2-methylpropenoyl-CoA in the valine catabolic pathway. To a lesser extent, also able to catalyze the oxidation of (2S)-2-methylbutanoyl-CoA.</text>
</comment>
<sequence length="571" mass="62460">MFPLLKIRYYDVSLKLVAVTYDKDRHEIHFGGKQQRLPRKRQTTSASERKRTDSLDAFDDIKPKSEVTTNDLKARLLKRMRERKEGKASRSRSPSPKKPFGESSSSGGFGKLKDSAEKADEKTKKPETSLDRLKRRLQARKRKEKNPDADGNESDLESIAQSETSILAMLRSVRKGAKYQRALSASSPIFPGSGLNEDQLVWQDAAQKWGAAELGPFSAEWDAKCHYPIDVIKSSAEQGFLGLYTSEDVGGMGLSRLETSIVVEALSEHCVPTTAMMTIHNMVSWMIDVNGTPEQREEYCPRLTSGEIIGSYCLTEPGSGSDASALATTCVRDGDDYVLNGSKCFISGAGVHDLYAVMVRTDPATKGPKGISCVLIPKDTPGLSFGADETKMGWKSHPTKVLIMENCRVPVSNLLGVEGKGFNIAMSGLNGGRVNIASCSLGGAQKAMLAAKEHLGVRKAFGKTLDSQQYLQYKMAELATQLVTSRLMVRHAAAAIDQKDPAAASLCAMAKLHATDNCSEVANGCLQMFGGYGYLKDYPCEQIVRDLRVHSILEGANEVMRLIISRQLLSE</sequence>
<dbReference type="OrthoDB" id="10254877at2759"/>
<dbReference type="Pfam" id="PF00441">
    <property type="entry name" value="Acyl-CoA_dh_1"/>
    <property type="match status" value="1"/>
</dbReference>
<dbReference type="InterPro" id="IPR009075">
    <property type="entry name" value="AcylCo_DH/oxidase_C"/>
</dbReference>
<dbReference type="EC" id="1.3.8.5" evidence="9"/>
<dbReference type="FunFam" id="1.20.140.10:FF:000001">
    <property type="entry name" value="Acyl-CoA dehydrogenase"/>
    <property type="match status" value="1"/>
</dbReference>
<feature type="region of interest" description="Disordered" evidence="17">
    <location>
        <begin position="30"/>
        <end position="156"/>
    </location>
</feature>
<evidence type="ECO:0000259" key="19">
    <source>
        <dbReference type="Pfam" id="PF02770"/>
    </source>
</evidence>
<dbReference type="InterPro" id="IPR013786">
    <property type="entry name" value="AcylCoA_DH/ox_N"/>
</dbReference>
<reference evidence="21" key="1">
    <citation type="journal article" date="2010" name="Science">
        <title>Plasticity of animal genome architecture unmasked by rapid evolution of a pelagic tunicate.</title>
        <authorList>
            <person name="Denoeud F."/>
            <person name="Henriet S."/>
            <person name="Mungpakdee S."/>
            <person name="Aury J.M."/>
            <person name="Da Silva C."/>
            <person name="Brinkmann H."/>
            <person name="Mikhaleva J."/>
            <person name="Olsen L.C."/>
            <person name="Jubin C."/>
            <person name="Canestro C."/>
            <person name="Bouquet J.M."/>
            <person name="Danks G."/>
            <person name="Poulain J."/>
            <person name="Campsteijn C."/>
            <person name="Adamski M."/>
            <person name="Cross I."/>
            <person name="Yadetie F."/>
            <person name="Muffato M."/>
            <person name="Louis A."/>
            <person name="Butcher S."/>
            <person name="Tsagkogeorga G."/>
            <person name="Konrad A."/>
            <person name="Singh S."/>
            <person name="Jensen M.F."/>
            <person name="Cong E.H."/>
            <person name="Eikeseth-Otteraa H."/>
            <person name="Noel B."/>
            <person name="Anthouard V."/>
            <person name="Porcel B.M."/>
            <person name="Kachouri-Lafond R."/>
            <person name="Nishino A."/>
            <person name="Ugolini M."/>
            <person name="Chourrout P."/>
            <person name="Nishida H."/>
            <person name="Aasland R."/>
            <person name="Huzurbazar S."/>
            <person name="Westhof E."/>
            <person name="Delsuc F."/>
            <person name="Lehrach H."/>
            <person name="Reinhardt R."/>
            <person name="Weissenbach J."/>
            <person name="Roy S.W."/>
            <person name="Artiguenave F."/>
            <person name="Postlethwait J.H."/>
            <person name="Manak J.R."/>
            <person name="Thompson E.M."/>
            <person name="Jaillon O."/>
            <person name="Du Pasquier L."/>
            <person name="Boudinot P."/>
            <person name="Liberles D.A."/>
            <person name="Volff J.N."/>
            <person name="Philippe H."/>
            <person name="Lenhard B."/>
            <person name="Roest Crollius H."/>
            <person name="Wincker P."/>
            <person name="Chourrout D."/>
        </authorList>
    </citation>
    <scope>NUCLEOTIDE SEQUENCE [LARGE SCALE GENOMIC DNA]</scope>
</reference>
<keyword evidence="8 16" id="KW-0560">Oxidoreductase</keyword>
<keyword evidence="22" id="KW-1185">Reference proteome</keyword>
<dbReference type="GO" id="GO:0050660">
    <property type="term" value="F:flavin adenine dinucleotide binding"/>
    <property type="evidence" value="ECO:0007669"/>
    <property type="project" value="InterPro"/>
</dbReference>
<dbReference type="SUPFAM" id="SSF47203">
    <property type="entry name" value="Acyl-CoA dehydrogenase C-terminal domain-like"/>
    <property type="match status" value="1"/>
</dbReference>
<dbReference type="InterPro" id="IPR009100">
    <property type="entry name" value="AcylCoA_DH/oxidase_NM_dom_sf"/>
</dbReference>
<dbReference type="InParanoid" id="E4WQM9"/>
<evidence type="ECO:0000256" key="9">
    <source>
        <dbReference type="ARBA" id="ARBA00039036"/>
    </source>
</evidence>
<evidence type="ECO:0000256" key="5">
    <source>
        <dbReference type="ARBA" id="ARBA00022630"/>
    </source>
</evidence>
<keyword evidence="5 16" id="KW-0285">Flavoprotein</keyword>
<accession>E4WQM9</accession>
<evidence type="ECO:0000256" key="15">
    <source>
        <dbReference type="ARBA" id="ARBA00076026"/>
    </source>
</evidence>
<dbReference type="Proteomes" id="UP000001307">
    <property type="component" value="Unassembled WGS sequence"/>
</dbReference>
<dbReference type="Pfam" id="PF02770">
    <property type="entry name" value="Acyl-CoA_dh_M"/>
    <property type="match status" value="1"/>
</dbReference>
<evidence type="ECO:0000256" key="12">
    <source>
        <dbReference type="ARBA" id="ARBA00052552"/>
    </source>
</evidence>
<evidence type="ECO:0000256" key="7">
    <source>
        <dbReference type="ARBA" id="ARBA00022946"/>
    </source>
</evidence>
<dbReference type="GO" id="GO:0003853">
    <property type="term" value="F:short-chain 2-methyl fatty acyl-CoA dehydrogenase activity"/>
    <property type="evidence" value="ECO:0007669"/>
    <property type="project" value="UniProtKB-EC"/>
</dbReference>
<evidence type="ECO:0000256" key="11">
    <source>
        <dbReference type="ARBA" id="ARBA00050268"/>
    </source>
</evidence>
<dbReference type="GO" id="GO:0005739">
    <property type="term" value="C:mitochondrion"/>
    <property type="evidence" value="ECO:0007669"/>
    <property type="project" value="TreeGrafter"/>
</dbReference>
<evidence type="ECO:0000313" key="21">
    <source>
        <dbReference type="EMBL" id="CBY20920.1"/>
    </source>
</evidence>
<keyword evidence="4" id="KW-0101">Branched-chain amino acid catabolism</keyword>
<keyword evidence="7" id="KW-0809">Transit peptide</keyword>
<feature type="domain" description="Acyl-CoA dehydrogenase/oxidase N-terminal" evidence="20">
    <location>
        <begin position="197"/>
        <end position="307"/>
    </location>
</feature>
<dbReference type="PROSITE" id="PS00072">
    <property type="entry name" value="ACYL_COA_DH_1"/>
    <property type="match status" value="1"/>
</dbReference>